<name>A0A2N9JDG8_9ACTN</name>
<dbReference type="KEGG" id="mgg:MPLG2_1125"/>
<proteinExistence type="predicted"/>
<sequence length="56" mass="6291">MVEPVETHAGRERRVALYEIAAFAGMTNRCWSSLSKPHVTDFSTRSPTMLVSPGRR</sequence>
<protein>
    <submittedName>
        <fullName evidence="1">Uncharacterized protein</fullName>
    </submittedName>
</protein>
<gene>
    <name evidence="1" type="ORF">MPLG2_1125</name>
</gene>
<reference evidence="1 2" key="1">
    <citation type="submission" date="2018-02" db="EMBL/GenBank/DDBJ databases">
        <authorList>
            <person name="Cohen D.B."/>
            <person name="Kent A.D."/>
        </authorList>
    </citation>
    <scope>NUCLEOTIDE SEQUENCE [LARGE SCALE GENOMIC DNA]</scope>
    <source>
        <strain evidence="1">1</strain>
    </source>
</reference>
<dbReference type="EMBL" id="LT985188">
    <property type="protein sequence ID" value="SPD86161.1"/>
    <property type="molecule type" value="Genomic_DNA"/>
</dbReference>
<accession>A0A2N9JDG8</accession>
<evidence type="ECO:0000313" key="2">
    <source>
        <dbReference type="Proteomes" id="UP000238164"/>
    </source>
</evidence>
<dbReference type="Proteomes" id="UP000238164">
    <property type="component" value="Chromosome 1"/>
</dbReference>
<organism evidence="1 2">
    <name type="scientific">Micropruina glycogenica</name>
    <dbReference type="NCBI Taxonomy" id="75385"/>
    <lineage>
        <taxon>Bacteria</taxon>
        <taxon>Bacillati</taxon>
        <taxon>Actinomycetota</taxon>
        <taxon>Actinomycetes</taxon>
        <taxon>Propionibacteriales</taxon>
        <taxon>Nocardioidaceae</taxon>
        <taxon>Micropruina</taxon>
    </lineage>
</organism>
<keyword evidence="2" id="KW-1185">Reference proteome</keyword>
<evidence type="ECO:0000313" key="1">
    <source>
        <dbReference type="EMBL" id="SPD86161.1"/>
    </source>
</evidence>
<dbReference type="AlphaFoldDB" id="A0A2N9JDG8"/>